<gene>
    <name evidence="2" type="ORF">GUJ93_ZPchr0001g29417</name>
</gene>
<protein>
    <submittedName>
        <fullName evidence="2">Uncharacterized protein</fullName>
    </submittedName>
</protein>
<sequence length="187" mass="19587">MAGEGSMGLQKGGGDAAVTSWDLAADKVAAGDGLDTGKKVQPAPPLEAAKPLLNEGRKEVQVEEGKRIEVVPACTKTMSSVEKEPGRQIGTSVVAVSDEALADKLQLEEIINAETGGGAIDTNDKCKVDGGDKTTDDIQKEDDVEDTGMPDHDSAEDGGRLHITDSEDYIDSQESVDFATRILSLMG</sequence>
<evidence type="ECO:0000313" key="3">
    <source>
        <dbReference type="Proteomes" id="UP000729402"/>
    </source>
</evidence>
<dbReference type="AlphaFoldDB" id="A0A8J5R9U0"/>
<evidence type="ECO:0000313" key="2">
    <source>
        <dbReference type="EMBL" id="KAG8054710.1"/>
    </source>
</evidence>
<keyword evidence="3" id="KW-1185">Reference proteome</keyword>
<feature type="compositionally biased region" description="Basic and acidic residues" evidence="1">
    <location>
        <begin position="149"/>
        <end position="165"/>
    </location>
</feature>
<reference evidence="2" key="1">
    <citation type="journal article" date="2021" name="bioRxiv">
        <title>Whole Genome Assembly and Annotation of Northern Wild Rice, Zizania palustris L., Supports a Whole Genome Duplication in the Zizania Genus.</title>
        <authorList>
            <person name="Haas M."/>
            <person name="Kono T."/>
            <person name="Macchietto M."/>
            <person name="Millas R."/>
            <person name="McGilp L."/>
            <person name="Shao M."/>
            <person name="Duquette J."/>
            <person name="Hirsch C.N."/>
            <person name="Kimball J."/>
        </authorList>
    </citation>
    <scope>NUCLEOTIDE SEQUENCE</scope>
    <source>
        <tissue evidence="2">Fresh leaf tissue</tissue>
    </source>
</reference>
<reference evidence="2" key="2">
    <citation type="submission" date="2021-02" db="EMBL/GenBank/DDBJ databases">
        <authorList>
            <person name="Kimball J.A."/>
            <person name="Haas M.W."/>
            <person name="Macchietto M."/>
            <person name="Kono T."/>
            <person name="Duquette J."/>
            <person name="Shao M."/>
        </authorList>
    </citation>
    <scope>NUCLEOTIDE SEQUENCE</scope>
    <source>
        <tissue evidence="2">Fresh leaf tissue</tissue>
    </source>
</reference>
<evidence type="ECO:0000256" key="1">
    <source>
        <dbReference type="SAM" id="MobiDB-lite"/>
    </source>
</evidence>
<feature type="region of interest" description="Disordered" evidence="1">
    <location>
        <begin position="123"/>
        <end position="168"/>
    </location>
</feature>
<comment type="caution">
    <text evidence="2">The sequence shown here is derived from an EMBL/GenBank/DDBJ whole genome shotgun (WGS) entry which is preliminary data.</text>
</comment>
<feature type="compositionally biased region" description="Acidic residues" evidence="1">
    <location>
        <begin position="139"/>
        <end position="148"/>
    </location>
</feature>
<dbReference type="EMBL" id="JAAALK010000288">
    <property type="protein sequence ID" value="KAG8054710.1"/>
    <property type="molecule type" value="Genomic_DNA"/>
</dbReference>
<feature type="region of interest" description="Disordered" evidence="1">
    <location>
        <begin position="32"/>
        <end position="60"/>
    </location>
</feature>
<feature type="compositionally biased region" description="Basic and acidic residues" evidence="1">
    <location>
        <begin position="123"/>
        <end position="138"/>
    </location>
</feature>
<proteinExistence type="predicted"/>
<name>A0A8J5R9U0_ZIZPA</name>
<organism evidence="2 3">
    <name type="scientific">Zizania palustris</name>
    <name type="common">Northern wild rice</name>
    <dbReference type="NCBI Taxonomy" id="103762"/>
    <lineage>
        <taxon>Eukaryota</taxon>
        <taxon>Viridiplantae</taxon>
        <taxon>Streptophyta</taxon>
        <taxon>Embryophyta</taxon>
        <taxon>Tracheophyta</taxon>
        <taxon>Spermatophyta</taxon>
        <taxon>Magnoliopsida</taxon>
        <taxon>Liliopsida</taxon>
        <taxon>Poales</taxon>
        <taxon>Poaceae</taxon>
        <taxon>BOP clade</taxon>
        <taxon>Oryzoideae</taxon>
        <taxon>Oryzeae</taxon>
        <taxon>Zizaniinae</taxon>
        <taxon>Zizania</taxon>
    </lineage>
</organism>
<accession>A0A8J5R9U0</accession>
<dbReference type="Proteomes" id="UP000729402">
    <property type="component" value="Unassembled WGS sequence"/>
</dbReference>